<dbReference type="Proteomes" id="UP000437631">
    <property type="component" value="Unassembled WGS sequence"/>
</dbReference>
<organism evidence="1 2">
    <name type="scientific">Bifidobacterium adolescentis</name>
    <dbReference type="NCBI Taxonomy" id="1680"/>
    <lineage>
        <taxon>Bacteria</taxon>
        <taxon>Bacillati</taxon>
        <taxon>Actinomycetota</taxon>
        <taxon>Actinomycetes</taxon>
        <taxon>Bifidobacteriales</taxon>
        <taxon>Bifidobacteriaceae</taxon>
        <taxon>Bifidobacterium</taxon>
    </lineage>
</organism>
<gene>
    <name evidence="1" type="ORF">GA752_08960</name>
</gene>
<sequence>MCPHMASLLARYDRSPYGRRGRHDGFLSFALAVSRAASLGHAGAGEALAAGVRVYMGLKPEDPDKARADALRMAVWARRRFGASDAMDPCWRNALVGML</sequence>
<reference evidence="1 2" key="1">
    <citation type="journal article" date="2019" name="Nat. Med.">
        <title>A library of human gut bacterial isolates paired with longitudinal multiomics data enables mechanistic microbiome research.</title>
        <authorList>
            <person name="Poyet M."/>
            <person name="Groussin M."/>
            <person name="Gibbons S.M."/>
            <person name="Avila-Pacheco J."/>
            <person name="Jiang X."/>
            <person name="Kearney S.M."/>
            <person name="Perrotta A.R."/>
            <person name="Berdy B."/>
            <person name="Zhao S."/>
            <person name="Lieberman T.D."/>
            <person name="Swanson P.K."/>
            <person name="Smith M."/>
            <person name="Roesemann S."/>
            <person name="Alexander J.E."/>
            <person name="Rich S.A."/>
            <person name="Livny J."/>
            <person name="Vlamakis H."/>
            <person name="Clish C."/>
            <person name="Bullock K."/>
            <person name="Deik A."/>
            <person name="Scott J."/>
            <person name="Pierce K.A."/>
            <person name="Xavier R.J."/>
            <person name="Alm E.J."/>
        </authorList>
    </citation>
    <scope>NUCLEOTIDE SEQUENCE [LARGE SCALE GENOMIC DNA]</scope>
    <source>
        <strain evidence="1 2">BIOML-A190</strain>
    </source>
</reference>
<dbReference type="AlphaFoldDB" id="A0A7J5MWH4"/>
<name>A0A7J5MWH4_BIFAD</name>
<protein>
    <submittedName>
        <fullName evidence="1">Uncharacterized protein</fullName>
    </submittedName>
</protein>
<evidence type="ECO:0000313" key="1">
    <source>
        <dbReference type="EMBL" id="KAB5744348.1"/>
    </source>
</evidence>
<accession>A0A7J5MWH4</accession>
<proteinExistence type="predicted"/>
<comment type="caution">
    <text evidence="1">The sequence shown here is derived from an EMBL/GenBank/DDBJ whole genome shotgun (WGS) entry which is preliminary data.</text>
</comment>
<evidence type="ECO:0000313" key="2">
    <source>
        <dbReference type="Proteomes" id="UP000437631"/>
    </source>
</evidence>
<dbReference type="EMBL" id="WDLT01000012">
    <property type="protein sequence ID" value="KAB5744348.1"/>
    <property type="molecule type" value="Genomic_DNA"/>
</dbReference>